<accession>A0ABN8LSJ8</accession>
<sequence>MRFCQGLSQFQECVCCSEIDWVAFVAKTMKRLRQKDSACLHNTTPGIPSRLLKSLGSSDGLVLMQTAVPRLLRRPNTQTNTGEVVLGHFRKSSRCPAILRCLLCWGSLSSPTKEAMKMDDFVLEGFRFADE</sequence>
<evidence type="ECO:0000313" key="1">
    <source>
        <dbReference type="EMBL" id="CAH3020062.1"/>
    </source>
</evidence>
<protein>
    <submittedName>
        <fullName evidence="1">Uncharacterized protein</fullName>
    </submittedName>
</protein>
<name>A0ABN8LSJ8_9CNID</name>
<evidence type="ECO:0000313" key="2">
    <source>
        <dbReference type="Proteomes" id="UP001159427"/>
    </source>
</evidence>
<reference evidence="1 2" key="1">
    <citation type="submission" date="2022-05" db="EMBL/GenBank/DDBJ databases">
        <authorList>
            <consortium name="Genoscope - CEA"/>
            <person name="William W."/>
        </authorList>
    </citation>
    <scope>NUCLEOTIDE SEQUENCE [LARGE SCALE GENOMIC DNA]</scope>
</reference>
<proteinExistence type="predicted"/>
<dbReference type="Proteomes" id="UP001159427">
    <property type="component" value="Unassembled WGS sequence"/>
</dbReference>
<keyword evidence="2" id="KW-1185">Reference proteome</keyword>
<organism evidence="1 2">
    <name type="scientific">Porites evermanni</name>
    <dbReference type="NCBI Taxonomy" id="104178"/>
    <lineage>
        <taxon>Eukaryota</taxon>
        <taxon>Metazoa</taxon>
        <taxon>Cnidaria</taxon>
        <taxon>Anthozoa</taxon>
        <taxon>Hexacorallia</taxon>
        <taxon>Scleractinia</taxon>
        <taxon>Fungiina</taxon>
        <taxon>Poritidae</taxon>
        <taxon>Porites</taxon>
    </lineage>
</organism>
<gene>
    <name evidence="1" type="ORF">PEVE_00005506</name>
</gene>
<comment type="caution">
    <text evidence="1">The sequence shown here is derived from an EMBL/GenBank/DDBJ whole genome shotgun (WGS) entry which is preliminary data.</text>
</comment>
<dbReference type="EMBL" id="CALNXI010000135">
    <property type="protein sequence ID" value="CAH3020062.1"/>
    <property type="molecule type" value="Genomic_DNA"/>
</dbReference>